<evidence type="ECO:0000313" key="4">
    <source>
        <dbReference type="Proteomes" id="UP001365542"/>
    </source>
</evidence>
<dbReference type="PANTHER" id="PTHR48081:SF8">
    <property type="entry name" value="ALPHA_BETA HYDROLASE FOLD-3 DOMAIN-CONTAINING PROTEIN-RELATED"/>
    <property type="match status" value="1"/>
</dbReference>
<dbReference type="AlphaFoldDB" id="A0AAV9X146"/>
<reference evidence="3 4" key="1">
    <citation type="submission" date="2019-10" db="EMBL/GenBank/DDBJ databases">
        <authorList>
            <person name="Palmer J.M."/>
        </authorList>
    </citation>
    <scope>NUCLEOTIDE SEQUENCE [LARGE SCALE GENOMIC DNA]</scope>
    <source>
        <strain evidence="3 4">TWF694</strain>
    </source>
</reference>
<accession>A0AAV9X146</accession>
<dbReference type="SUPFAM" id="SSF53474">
    <property type="entry name" value="alpha/beta-Hydrolases"/>
    <property type="match status" value="1"/>
</dbReference>
<dbReference type="InterPro" id="IPR050300">
    <property type="entry name" value="GDXG_lipolytic_enzyme"/>
</dbReference>
<evidence type="ECO:0000313" key="3">
    <source>
        <dbReference type="EMBL" id="KAK6532147.1"/>
    </source>
</evidence>
<dbReference type="Proteomes" id="UP001365542">
    <property type="component" value="Unassembled WGS sequence"/>
</dbReference>
<feature type="domain" description="Alpha/beta hydrolase fold-3" evidence="2">
    <location>
        <begin position="108"/>
        <end position="313"/>
    </location>
</feature>
<name>A0AAV9X146_9PEZI</name>
<gene>
    <name evidence="3" type="ORF">TWF694_003307</name>
</gene>
<protein>
    <recommendedName>
        <fullName evidence="2">Alpha/beta hydrolase fold-3 domain-containing protein</fullName>
    </recommendedName>
</protein>
<dbReference type="GO" id="GO:0016787">
    <property type="term" value="F:hydrolase activity"/>
    <property type="evidence" value="ECO:0007669"/>
    <property type="project" value="UniProtKB-KW"/>
</dbReference>
<proteinExistence type="predicted"/>
<dbReference type="InterPro" id="IPR013094">
    <property type="entry name" value="AB_hydrolase_3"/>
</dbReference>
<keyword evidence="1" id="KW-0378">Hydrolase</keyword>
<comment type="caution">
    <text evidence="3">The sequence shown here is derived from an EMBL/GenBank/DDBJ whole genome shotgun (WGS) entry which is preliminary data.</text>
</comment>
<evidence type="ECO:0000259" key="2">
    <source>
        <dbReference type="Pfam" id="PF07859"/>
    </source>
</evidence>
<dbReference type="Gene3D" id="3.40.50.1820">
    <property type="entry name" value="alpha/beta hydrolase"/>
    <property type="match status" value="1"/>
</dbReference>
<keyword evidence="4" id="KW-1185">Reference proteome</keyword>
<sequence length="336" mass="37955">MPPSSKITQDGAVTIVESPSYSIRSRILYFVLRTFYSILVTHLLSKPTPSGHQPASAVPKSLHKRFTIKKREFYDWSVYDISLKPHKSKGGNGGTSDGKESSEIKRRMMYIPGTGFVIPASSEHFKFVTKAFVEGVNAVVTVVLHPLAPKNTVLEVYPKFFELYEQLAASLPVDGELDIGGDSSGGGISLSIVQHLREKGIRLPNRLFMMAPSVDFVQPKEEDMKYVSKLDPLQTVDESHSDHVKWVADTMKLEDPRISPIRGNFDVLRDIKIVGLVGTYDILEPDCRRLVEKLKEQGIRAEWLFGEKMVHCWPLMHIYQIPESKQAVTWIIEKMK</sequence>
<organism evidence="3 4">
    <name type="scientific">Orbilia ellipsospora</name>
    <dbReference type="NCBI Taxonomy" id="2528407"/>
    <lineage>
        <taxon>Eukaryota</taxon>
        <taxon>Fungi</taxon>
        <taxon>Dikarya</taxon>
        <taxon>Ascomycota</taxon>
        <taxon>Pezizomycotina</taxon>
        <taxon>Orbiliomycetes</taxon>
        <taxon>Orbiliales</taxon>
        <taxon>Orbiliaceae</taxon>
        <taxon>Orbilia</taxon>
    </lineage>
</organism>
<dbReference type="PANTHER" id="PTHR48081">
    <property type="entry name" value="AB HYDROLASE SUPERFAMILY PROTEIN C4A8.06C"/>
    <property type="match status" value="1"/>
</dbReference>
<dbReference type="InterPro" id="IPR029058">
    <property type="entry name" value="AB_hydrolase_fold"/>
</dbReference>
<dbReference type="EMBL" id="JAVHJO010000012">
    <property type="protein sequence ID" value="KAK6532147.1"/>
    <property type="molecule type" value="Genomic_DNA"/>
</dbReference>
<dbReference type="Pfam" id="PF07859">
    <property type="entry name" value="Abhydrolase_3"/>
    <property type="match status" value="1"/>
</dbReference>
<evidence type="ECO:0000256" key="1">
    <source>
        <dbReference type="ARBA" id="ARBA00022801"/>
    </source>
</evidence>